<proteinExistence type="predicted"/>
<keyword evidence="1" id="KW-0902">Two-component regulatory system</keyword>
<dbReference type="SUPFAM" id="SSF47226">
    <property type="entry name" value="Histidine-containing phosphotransfer domain, HPT domain"/>
    <property type="match status" value="1"/>
</dbReference>
<feature type="modified residue" description="Phosphohistidine" evidence="2">
    <location>
        <position position="67"/>
    </location>
</feature>
<sequence length="133" mass="14076">MSNNDRPSAADPAAIYDQALALESAGGDAALAADLMSALLDGLPEEIESLKACLTELDWPGLAEYAHQLRSATGYCGVPSLDAAISALERAARIEDAQRCQDCFDDVLHQSRDLLDQRRELTGGAESSPQPGC</sequence>
<keyword evidence="5" id="KW-1185">Reference proteome</keyword>
<reference evidence="5" key="1">
    <citation type="journal article" date="2020" name="Microbiol. Resour. Announc.">
        <title>Draft Genome Sequences of Thiorhodococcus mannitoliphagus and Thiorhodococcus minor, Purple Sulfur Photosynthetic Bacteria in the Gammaproteobacterial Family Chromatiaceae.</title>
        <authorList>
            <person name="Aviles F.A."/>
            <person name="Meyer T.E."/>
            <person name="Kyndt J.A."/>
        </authorList>
    </citation>
    <scope>NUCLEOTIDE SEQUENCE [LARGE SCALE GENOMIC DNA]</scope>
    <source>
        <strain evidence="5">DSM 18266</strain>
    </source>
</reference>
<dbReference type="GO" id="GO:0000160">
    <property type="term" value="P:phosphorelay signal transduction system"/>
    <property type="evidence" value="ECO:0007669"/>
    <property type="project" value="UniProtKB-KW"/>
</dbReference>
<evidence type="ECO:0000313" key="4">
    <source>
        <dbReference type="EMBL" id="NEX22228.1"/>
    </source>
</evidence>
<gene>
    <name evidence="4" type="ORF">G3480_18280</name>
</gene>
<dbReference type="Pfam" id="PF01627">
    <property type="entry name" value="Hpt"/>
    <property type="match status" value="1"/>
</dbReference>
<dbReference type="InterPro" id="IPR008207">
    <property type="entry name" value="Sig_transdc_His_kin_Hpt_dom"/>
</dbReference>
<dbReference type="Gene3D" id="1.20.120.160">
    <property type="entry name" value="HPT domain"/>
    <property type="match status" value="1"/>
</dbReference>
<organism evidence="4 5">
    <name type="scientific">Thiorhodococcus mannitoliphagus</name>
    <dbReference type="NCBI Taxonomy" id="329406"/>
    <lineage>
        <taxon>Bacteria</taxon>
        <taxon>Pseudomonadati</taxon>
        <taxon>Pseudomonadota</taxon>
        <taxon>Gammaproteobacteria</taxon>
        <taxon>Chromatiales</taxon>
        <taxon>Chromatiaceae</taxon>
        <taxon>Thiorhodococcus</taxon>
    </lineage>
</organism>
<dbReference type="GO" id="GO:0004672">
    <property type="term" value="F:protein kinase activity"/>
    <property type="evidence" value="ECO:0007669"/>
    <property type="project" value="UniProtKB-ARBA"/>
</dbReference>
<evidence type="ECO:0000259" key="3">
    <source>
        <dbReference type="PROSITE" id="PS50894"/>
    </source>
</evidence>
<comment type="caution">
    <text evidence="4">The sequence shown here is derived from an EMBL/GenBank/DDBJ whole genome shotgun (WGS) entry which is preliminary data.</text>
</comment>
<dbReference type="Proteomes" id="UP000471640">
    <property type="component" value="Unassembled WGS sequence"/>
</dbReference>
<reference evidence="4 5" key="2">
    <citation type="submission" date="2020-02" db="EMBL/GenBank/DDBJ databases">
        <title>Genome sequences of Thiorhodococcus mannitoliphagus and Thiorhodococcus minor, purple sulfur photosynthetic bacteria in the gammaproteobacterial family, Chromatiaceae.</title>
        <authorList>
            <person name="Aviles F.A."/>
            <person name="Meyer T.E."/>
            <person name="Kyndt J.A."/>
        </authorList>
    </citation>
    <scope>NUCLEOTIDE SEQUENCE [LARGE SCALE GENOMIC DNA]</scope>
    <source>
        <strain evidence="4 5">DSM 18266</strain>
    </source>
</reference>
<feature type="domain" description="HPt" evidence="3">
    <location>
        <begin position="28"/>
        <end position="125"/>
    </location>
</feature>
<name>A0A6P1DVR9_9GAMM</name>
<accession>A0A6P1DVR9</accession>
<dbReference type="RefSeq" id="WP_164655324.1">
    <property type="nucleotide sequence ID" value="NZ_JAAIJR010000089.1"/>
</dbReference>
<evidence type="ECO:0000313" key="5">
    <source>
        <dbReference type="Proteomes" id="UP000471640"/>
    </source>
</evidence>
<dbReference type="EMBL" id="JAAIJR010000089">
    <property type="protein sequence ID" value="NEX22228.1"/>
    <property type="molecule type" value="Genomic_DNA"/>
</dbReference>
<dbReference type="AlphaFoldDB" id="A0A6P1DVR9"/>
<protein>
    <submittedName>
        <fullName evidence="4">Hpt domain-containing protein</fullName>
    </submittedName>
</protein>
<dbReference type="InterPro" id="IPR036641">
    <property type="entry name" value="HPT_dom_sf"/>
</dbReference>
<evidence type="ECO:0000256" key="1">
    <source>
        <dbReference type="ARBA" id="ARBA00023012"/>
    </source>
</evidence>
<dbReference type="PROSITE" id="PS50894">
    <property type="entry name" value="HPT"/>
    <property type="match status" value="1"/>
</dbReference>
<keyword evidence="2" id="KW-0597">Phosphoprotein</keyword>
<evidence type="ECO:0000256" key="2">
    <source>
        <dbReference type="PROSITE-ProRule" id="PRU00110"/>
    </source>
</evidence>